<dbReference type="InterPro" id="IPR003593">
    <property type="entry name" value="AAA+_ATPase"/>
</dbReference>
<dbReference type="KEGG" id="mten:GWK48_04115"/>
<dbReference type="AlphaFoldDB" id="A0A6N0NVS0"/>
<dbReference type="InterPro" id="IPR011704">
    <property type="entry name" value="ATPase_dyneun-rel_AAA"/>
</dbReference>
<dbReference type="SMART" id="SM00327">
    <property type="entry name" value="VWA"/>
    <property type="match status" value="1"/>
</dbReference>
<accession>A0A6N0NVS0</accession>
<feature type="region of interest" description="Disordered" evidence="1">
    <location>
        <begin position="316"/>
        <end position="365"/>
    </location>
</feature>
<dbReference type="Pfam" id="PF17863">
    <property type="entry name" value="AAA_lid_2"/>
    <property type="match status" value="1"/>
</dbReference>
<dbReference type="SUPFAM" id="SSF52540">
    <property type="entry name" value="P-loop containing nucleoside triphosphate hydrolases"/>
    <property type="match status" value="1"/>
</dbReference>
<dbReference type="InterPro" id="IPR041628">
    <property type="entry name" value="ChlI/MoxR_AAA_lid"/>
</dbReference>
<evidence type="ECO:0000313" key="4">
    <source>
        <dbReference type="Proteomes" id="UP000509301"/>
    </source>
</evidence>
<evidence type="ECO:0000313" key="3">
    <source>
        <dbReference type="EMBL" id="QKR00994.1"/>
    </source>
</evidence>
<dbReference type="Gene3D" id="1.10.8.80">
    <property type="entry name" value="Magnesium chelatase subunit I, C-Terminal domain"/>
    <property type="match status" value="1"/>
</dbReference>
<dbReference type="PANTHER" id="PTHR32039">
    <property type="entry name" value="MAGNESIUM-CHELATASE SUBUNIT CHLI"/>
    <property type="match status" value="1"/>
</dbReference>
<evidence type="ECO:0000259" key="2">
    <source>
        <dbReference type="PROSITE" id="PS50234"/>
    </source>
</evidence>
<feature type="compositionally biased region" description="Polar residues" evidence="1">
    <location>
        <begin position="316"/>
        <end position="361"/>
    </location>
</feature>
<dbReference type="PROSITE" id="PS50234">
    <property type="entry name" value="VWFA"/>
    <property type="match status" value="1"/>
</dbReference>
<dbReference type="InterPro" id="IPR045006">
    <property type="entry name" value="CHLI-like"/>
</dbReference>
<dbReference type="EMBL" id="CP049074">
    <property type="protein sequence ID" value="QKR00994.1"/>
    <property type="molecule type" value="Genomic_DNA"/>
</dbReference>
<dbReference type="Pfam" id="PF13519">
    <property type="entry name" value="VWA_2"/>
    <property type="match status" value="1"/>
</dbReference>
<name>A0A6N0NVS0_9CREN</name>
<dbReference type="Gene3D" id="3.40.50.300">
    <property type="entry name" value="P-loop containing nucleotide triphosphate hydrolases"/>
    <property type="match status" value="1"/>
</dbReference>
<feature type="domain" description="VWFA" evidence="2">
    <location>
        <begin position="434"/>
        <end position="606"/>
    </location>
</feature>
<reference evidence="3 4" key="1">
    <citation type="submission" date="2020-02" db="EMBL/GenBank/DDBJ databases">
        <title>Comparative genome analysis reveals the metabolism and evolution of the thermophilic archaeal genus Metallosphaera.</title>
        <authorList>
            <person name="Jiang C."/>
        </authorList>
    </citation>
    <scope>NUCLEOTIDE SEQUENCE [LARGE SCALE GENOMIC DNA]</scope>
    <source>
        <strain evidence="3 4">Ric-A</strain>
    </source>
</reference>
<dbReference type="Gene3D" id="3.40.50.410">
    <property type="entry name" value="von Willebrand factor, type A domain"/>
    <property type="match status" value="1"/>
</dbReference>
<dbReference type="GO" id="GO:0005524">
    <property type="term" value="F:ATP binding"/>
    <property type="evidence" value="ECO:0007669"/>
    <property type="project" value="InterPro"/>
</dbReference>
<sequence length="606" mass="66601">MPFSAIVGQEKFKKALLIVAANPTVNGVLIRGPKGVAKSTAVRALANLLSEIEVVADCPFSCDPHDRSKMCSSCKARVDSGEVLPTLKRKKRIVELPVSATLDRVVGSLDIKKVLKEGDRALEPGILAEANRGILYIDEVNLLPDEIVNAILDSASSKVNVVEREGISVTHPSDFILIGTMNPEEGELRPQLLDRFAISVDAEYPKDSHELVEIVKKVEQFEMDPDKFIREYDGPEIRLRETIERAAKLLPHVEIDDGLMNFLASTILSLSVSTRAMISAVKVAKTLAALDGRTKVNQDDIKEALDLALRHRVSDPSQIFNATTPQTGDSNRQENNNDQESGKSQPGPQDNTLQGRNSKSYNVEPMEVDLPKYNKPGMGYGRIGLFETIFGRLEGKGKQLDLYSSLVNMCIHGNRRLDVEDLALKSAWTKGSLPILILLDASKSMDFSKRIGVAKGIVKGLLKRAYQVRSKVGLIVFSDRHAKYVVPFTRNFAKINSQIDNIAPKGKTPLSSALALATSIINRERGSRNFLIPIVFLISDGKANVPLRGNLRAELSELALKIGKISSLIVIDTGHPYQPSFNQLISSVSKGIFIHVNNFNTNLDLK</sequence>
<dbReference type="GO" id="GO:0016887">
    <property type="term" value="F:ATP hydrolysis activity"/>
    <property type="evidence" value="ECO:0007669"/>
    <property type="project" value="InterPro"/>
</dbReference>
<dbReference type="SMART" id="SM00382">
    <property type="entry name" value="AAA"/>
    <property type="match status" value="1"/>
</dbReference>
<evidence type="ECO:0000256" key="1">
    <source>
        <dbReference type="SAM" id="MobiDB-lite"/>
    </source>
</evidence>
<dbReference type="PANTHER" id="PTHR32039:SF9">
    <property type="entry name" value="MAGNESIUM-CHELATASE SUBUNIT CHLI-2, CHLOROPLASTIC"/>
    <property type="match status" value="1"/>
</dbReference>
<dbReference type="InterPro" id="IPR002035">
    <property type="entry name" value="VWF_A"/>
</dbReference>
<keyword evidence="4" id="KW-1185">Reference proteome</keyword>
<dbReference type="OrthoDB" id="25914at2157"/>
<gene>
    <name evidence="3" type="ORF">GWK48_04115</name>
</gene>
<organism evidence="3 4">
    <name type="scientific">Metallosphaera tengchongensis</name>
    <dbReference type="NCBI Taxonomy" id="1532350"/>
    <lineage>
        <taxon>Archaea</taxon>
        <taxon>Thermoproteota</taxon>
        <taxon>Thermoprotei</taxon>
        <taxon>Sulfolobales</taxon>
        <taxon>Sulfolobaceae</taxon>
        <taxon>Metallosphaera</taxon>
    </lineage>
</organism>
<dbReference type="SUPFAM" id="SSF53300">
    <property type="entry name" value="vWA-like"/>
    <property type="match status" value="1"/>
</dbReference>
<dbReference type="InterPro" id="IPR036465">
    <property type="entry name" value="vWFA_dom_sf"/>
</dbReference>
<proteinExistence type="predicted"/>
<protein>
    <submittedName>
        <fullName evidence="3">VWA domain-containing protein</fullName>
    </submittedName>
</protein>
<dbReference type="Proteomes" id="UP000509301">
    <property type="component" value="Chromosome"/>
</dbReference>
<dbReference type="InterPro" id="IPR027417">
    <property type="entry name" value="P-loop_NTPase"/>
</dbReference>
<dbReference type="CDD" id="cd00009">
    <property type="entry name" value="AAA"/>
    <property type="match status" value="1"/>
</dbReference>
<dbReference type="Pfam" id="PF07728">
    <property type="entry name" value="AAA_5"/>
    <property type="match status" value="1"/>
</dbReference>